<dbReference type="PROSITE" id="PS50011">
    <property type="entry name" value="PROTEIN_KINASE_DOM"/>
    <property type="match status" value="1"/>
</dbReference>
<evidence type="ECO:0000256" key="7">
    <source>
        <dbReference type="SAM" id="Coils"/>
    </source>
</evidence>
<dbReference type="SMART" id="SM00220">
    <property type="entry name" value="S_TKc"/>
    <property type="match status" value="1"/>
</dbReference>
<dbReference type="InterPro" id="IPR000719">
    <property type="entry name" value="Prot_kinase_dom"/>
</dbReference>
<evidence type="ECO:0000256" key="6">
    <source>
        <dbReference type="PROSITE-ProRule" id="PRU10141"/>
    </source>
</evidence>
<dbReference type="Gene3D" id="1.10.510.10">
    <property type="entry name" value="Transferase(Phosphotransferase) domain 1"/>
    <property type="match status" value="1"/>
</dbReference>
<feature type="region of interest" description="Disordered" evidence="8">
    <location>
        <begin position="67"/>
        <end position="89"/>
    </location>
</feature>
<protein>
    <recommendedName>
        <fullName evidence="9">Protein kinase domain-containing protein</fullName>
    </recommendedName>
</protein>
<evidence type="ECO:0000313" key="11">
    <source>
        <dbReference type="Proteomes" id="UP000039324"/>
    </source>
</evidence>
<feature type="coiled-coil region" evidence="7">
    <location>
        <begin position="464"/>
        <end position="491"/>
    </location>
</feature>
<dbReference type="InterPro" id="IPR011009">
    <property type="entry name" value="Kinase-like_dom_sf"/>
</dbReference>
<evidence type="ECO:0000313" key="10">
    <source>
        <dbReference type="EMBL" id="CEO96393.1"/>
    </source>
</evidence>
<evidence type="ECO:0000256" key="4">
    <source>
        <dbReference type="ARBA" id="ARBA00022840"/>
    </source>
</evidence>
<dbReference type="Proteomes" id="UP000039324">
    <property type="component" value="Unassembled WGS sequence"/>
</dbReference>
<dbReference type="OMA" id="QTEHCER"/>
<name>A0A0G4IMJ2_PLABS</name>
<dbReference type="PANTHER" id="PTHR11042:SF190">
    <property type="entry name" value="MITOSIS INHIBITOR PROTEIN KINASE MIK1"/>
    <property type="match status" value="1"/>
</dbReference>
<dbReference type="InterPro" id="IPR017441">
    <property type="entry name" value="Protein_kinase_ATP_BS"/>
</dbReference>
<dbReference type="GO" id="GO:0005524">
    <property type="term" value="F:ATP binding"/>
    <property type="evidence" value="ECO:0007669"/>
    <property type="project" value="UniProtKB-UniRule"/>
</dbReference>
<dbReference type="Pfam" id="PF00069">
    <property type="entry name" value="Pkinase"/>
    <property type="match status" value="1"/>
</dbReference>
<dbReference type="GO" id="GO:0005737">
    <property type="term" value="C:cytoplasm"/>
    <property type="evidence" value="ECO:0007669"/>
    <property type="project" value="TreeGrafter"/>
</dbReference>
<accession>A0A0G4IMJ2</accession>
<evidence type="ECO:0000256" key="8">
    <source>
        <dbReference type="SAM" id="MobiDB-lite"/>
    </source>
</evidence>
<keyword evidence="3" id="KW-0418">Kinase</keyword>
<sequence length="497" mass="55352">MFHADHAAPANRLQRIGSLDVPPQQSLFTAFGGGPSIFSRIKTTVVPDRNEERGTTSTSLSEQIRNARKMSDGSVTSSSTFRATPSLSESTQACSEDYMTPSDQPVVKPTHQQLQQQVQQRITTMSRVDPTHPTAFDSFSTIVQDLPAGVAILQVNPFLKRVQNGKPPSSQGVPQRAVSRLTREFTDVHVIGTGSFGEVYRGRLKIDGVTYAVKRIRQSLNRSSGVNAIQLQLREVHCLSFLASRCGHCPNILRYFTSWIDPSDQSLYIQTEHCERGNLSRFVRAASASESNKENRNVLNEAQIVEIIRQVCVGLLEMHRNGVAHLDLKPENILETAAGVYKISDFGLCAPMDQTDMDKSIAEGDARYLCAELLNDDYSHLDRADMFALGATALELCLSEPLPSQGFEYRQIRLGLITLDESRFSSQLCQLIRCLLSADPMARPTALDVLTILRTRPAEFPNNITQTQDRLDSALRRIEQLENELQLARSQPCRPTY</sequence>
<proteinExistence type="predicted"/>
<feature type="compositionally biased region" description="Polar residues" evidence="8">
    <location>
        <begin position="73"/>
        <end position="89"/>
    </location>
</feature>
<reference evidence="10 11" key="1">
    <citation type="submission" date="2015-02" db="EMBL/GenBank/DDBJ databases">
        <authorList>
            <person name="Chooi Y.-H."/>
        </authorList>
    </citation>
    <scope>NUCLEOTIDE SEQUENCE [LARGE SCALE GENOMIC DNA]</scope>
    <source>
        <strain evidence="10">E3</strain>
    </source>
</reference>
<evidence type="ECO:0000256" key="3">
    <source>
        <dbReference type="ARBA" id="ARBA00022777"/>
    </source>
</evidence>
<evidence type="ECO:0000256" key="1">
    <source>
        <dbReference type="ARBA" id="ARBA00022679"/>
    </source>
</evidence>
<dbReference type="AlphaFoldDB" id="A0A0G4IMJ2"/>
<feature type="binding site" evidence="6">
    <location>
        <position position="214"/>
    </location>
    <ligand>
        <name>ATP</name>
        <dbReference type="ChEBI" id="CHEBI:30616"/>
    </ligand>
</feature>
<dbReference type="PANTHER" id="PTHR11042">
    <property type="entry name" value="EUKARYOTIC TRANSLATION INITIATION FACTOR 2-ALPHA KINASE EIF2-ALPHA KINASE -RELATED"/>
    <property type="match status" value="1"/>
</dbReference>
<keyword evidence="4 6" id="KW-0067">ATP-binding</keyword>
<evidence type="ECO:0000256" key="2">
    <source>
        <dbReference type="ARBA" id="ARBA00022741"/>
    </source>
</evidence>
<dbReference type="SUPFAM" id="SSF56112">
    <property type="entry name" value="Protein kinase-like (PK-like)"/>
    <property type="match status" value="1"/>
</dbReference>
<keyword evidence="1" id="KW-0808">Transferase</keyword>
<dbReference type="GO" id="GO:0005634">
    <property type="term" value="C:nucleus"/>
    <property type="evidence" value="ECO:0007669"/>
    <property type="project" value="TreeGrafter"/>
</dbReference>
<evidence type="ECO:0000256" key="5">
    <source>
        <dbReference type="ARBA" id="ARBA00023193"/>
    </source>
</evidence>
<keyword evidence="7" id="KW-0175">Coiled coil</keyword>
<gene>
    <name evidence="10" type="ORF">PBRA_005064</name>
</gene>
<dbReference type="GO" id="GO:0004672">
    <property type="term" value="F:protein kinase activity"/>
    <property type="evidence" value="ECO:0007669"/>
    <property type="project" value="InterPro"/>
</dbReference>
<dbReference type="STRING" id="37360.A0A0G4IMJ2"/>
<dbReference type="PROSITE" id="PS00107">
    <property type="entry name" value="PROTEIN_KINASE_ATP"/>
    <property type="match status" value="1"/>
</dbReference>
<dbReference type="Gene3D" id="3.30.200.20">
    <property type="entry name" value="Phosphorylase Kinase, domain 1"/>
    <property type="match status" value="1"/>
</dbReference>
<feature type="domain" description="Protein kinase" evidence="9">
    <location>
        <begin position="185"/>
        <end position="459"/>
    </location>
</feature>
<organism evidence="10 11">
    <name type="scientific">Plasmodiophora brassicae</name>
    <name type="common">Clubroot disease agent</name>
    <dbReference type="NCBI Taxonomy" id="37360"/>
    <lineage>
        <taxon>Eukaryota</taxon>
        <taxon>Sar</taxon>
        <taxon>Rhizaria</taxon>
        <taxon>Endomyxa</taxon>
        <taxon>Phytomyxea</taxon>
        <taxon>Plasmodiophorida</taxon>
        <taxon>Plasmodiophoridae</taxon>
        <taxon>Plasmodiophora</taxon>
    </lineage>
</organism>
<evidence type="ECO:0000259" key="9">
    <source>
        <dbReference type="PROSITE" id="PS50011"/>
    </source>
</evidence>
<keyword evidence="11" id="KW-1185">Reference proteome</keyword>
<dbReference type="OrthoDB" id="5337378at2759"/>
<dbReference type="EMBL" id="CDSF01000057">
    <property type="protein sequence ID" value="CEO96393.1"/>
    <property type="molecule type" value="Genomic_DNA"/>
</dbReference>
<keyword evidence="5" id="KW-0652">Protein synthesis inhibitor</keyword>
<dbReference type="InterPro" id="IPR050339">
    <property type="entry name" value="CC_SR_Kinase"/>
</dbReference>
<keyword evidence="2 6" id="KW-0547">Nucleotide-binding</keyword>
<dbReference type="GO" id="GO:0017148">
    <property type="term" value="P:negative regulation of translation"/>
    <property type="evidence" value="ECO:0007669"/>
    <property type="project" value="UniProtKB-KW"/>
</dbReference>